<dbReference type="Pfam" id="PF13649">
    <property type="entry name" value="Methyltransf_25"/>
    <property type="match status" value="1"/>
</dbReference>
<keyword evidence="2" id="KW-0489">Methyltransferase</keyword>
<gene>
    <name evidence="2" type="ORF">BCY88_35790</name>
</gene>
<reference evidence="2 3" key="1">
    <citation type="submission" date="2016-07" db="EMBL/GenBank/DDBJ databases">
        <title>Genome analysis of Burkholderia fungorum ES3-20.</title>
        <authorList>
            <person name="Xu D."/>
            <person name="Yao R."/>
            <person name="Zheng S."/>
        </authorList>
    </citation>
    <scope>NUCLEOTIDE SEQUENCE [LARGE SCALE GENOMIC DNA]</scope>
    <source>
        <strain evidence="2 3">ES3-20</strain>
    </source>
</reference>
<protein>
    <submittedName>
        <fullName evidence="2">Methyltransferase</fullName>
    </submittedName>
</protein>
<comment type="caution">
    <text evidence="2">The sequence shown here is derived from an EMBL/GenBank/DDBJ whole genome shotgun (WGS) entry which is preliminary data.</text>
</comment>
<keyword evidence="2" id="KW-0808">Transferase</keyword>
<dbReference type="Proteomes" id="UP000283709">
    <property type="component" value="Unassembled WGS sequence"/>
</dbReference>
<dbReference type="SUPFAM" id="SSF53335">
    <property type="entry name" value="S-adenosyl-L-methionine-dependent methyltransferases"/>
    <property type="match status" value="1"/>
</dbReference>
<feature type="domain" description="Methyltransferase" evidence="1">
    <location>
        <begin position="44"/>
        <end position="141"/>
    </location>
</feature>
<evidence type="ECO:0000313" key="3">
    <source>
        <dbReference type="Proteomes" id="UP000283709"/>
    </source>
</evidence>
<dbReference type="PANTHER" id="PTHR12843:SF5">
    <property type="entry name" value="EEF1A LYSINE METHYLTRANSFERASE 2"/>
    <property type="match status" value="1"/>
</dbReference>
<evidence type="ECO:0000313" key="2">
    <source>
        <dbReference type="EMBL" id="RKF36457.1"/>
    </source>
</evidence>
<dbReference type="GO" id="GO:0008757">
    <property type="term" value="F:S-adenosylmethionine-dependent methyltransferase activity"/>
    <property type="evidence" value="ECO:0007669"/>
    <property type="project" value="InterPro"/>
</dbReference>
<dbReference type="InterPro" id="IPR041698">
    <property type="entry name" value="Methyltransf_25"/>
</dbReference>
<proteinExistence type="predicted"/>
<sequence length="206" mass="22680">MQSKTHWEHIYTAKSSTEVSWYQPHSTLSLGLIQRIGIGLDAAIIDVGGGASTLIDDLVALDYRNLSVLDLSGEALAVARRRLGQKKSGPVQWIEADVTAAPLPEQFYDVWHDRAVFHFLTEEADRRAYVDQVMRAVKPGGHVIVATFAPDGPAECSGLPVVQYDADSLHGEFGPAFELVEHDEEAHVTPAGRVQHFVYCHCVKPH</sequence>
<organism evidence="2 3">
    <name type="scientific">Paraburkholderia fungorum</name>
    <dbReference type="NCBI Taxonomy" id="134537"/>
    <lineage>
        <taxon>Bacteria</taxon>
        <taxon>Pseudomonadati</taxon>
        <taxon>Pseudomonadota</taxon>
        <taxon>Betaproteobacteria</taxon>
        <taxon>Burkholderiales</taxon>
        <taxon>Burkholderiaceae</taxon>
        <taxon>Paraburkholderia</taxon>
    </lineage>
</organism>
<dbReference type="CDD" id="cd02440">
    <property type="entry name" value="AdoMet_MTases"/>
    <property type="match status" value="1"/>
</dbReference>
<dbReference type="PANTHER" id="PTHR12843">
    <property type="entry name" value="PROTEIN-LYSINE N-METHYLTRANSFERASE METTL10"/>
    <property type="match status" value="1"/>
</dbReference>
<dbReference type="Gene3D" id="3.40.50.150">
    <property type="entry name" value="Vaccinia Virus protein VP39"/>
    <property type="match status" value="1"/>
</dbReference>
<evidence type="ECO:0000259" key="1">
    <source>
        <dbReference type="Pfam" id="PF13649"/>
    </source>
</evidence>
<dbReference type="AlphaFoldDB" id="A0A420FU16"/>
<dbReference type="EMBL" id="MCAS01000039">
    <property type="protein sequence ID" value="RKF36457.1"/>
    <property type="molecule type" value="Genomic_DNA"/>
</dbReference>
<name>A0A420FU16_9BURK</name>
<accession>A0A420FU16</accession>
<dbReference type="OrthoDB" id="9788660at2"/>
<dbReference type="GO" id="GO:0032259">
    <property type="term" value="P:methylation"/>
    <property type="evidence" value="ECO:0007669"/>
    <property type="project" value="UniProtKB-KW"/>
</dbReference>
<dbReference type="InterPro" id="IPR029063">
    <property type="entry name" value="SAM-dependent_MTases_sf"/>
</dbReference>